<feature type="transmembrane region" description="Helical" evidence="1">
    <location>
        <begin position="383"/>
        <end position="401"/>
    </location>
</feature>
<dbReference type="AlphaFoldDB" id="A0A0N5B5T3"/>
<feature type="transmembrane region" description="Helical" evidence="1">
    <location>
        <begin position="593"/>
        <end position="613"/>
    </location>
</feature>
<reference evidence="4" key="1">
    <citation type="submission" date="2017-02" db="UniProtKB">
        <authorList>
            <consortium name="WormBaseParasite"/>
        </authorList>
    </citation>
    <scope>IDENTIFICATION</scope>
</reference>
<sequence length="741" mass="85691">MNLDQSTYSDFLESLHLRDHSILEIMRKSFLQNGNTFFNVSTVSKDCNEDMDLIVKTINESVYFDIFGNIKINFNNSIMINIVLPMVDSMGKIPNGILLGNFISAGLKTECESINAIVPNRTRPIEGAYGRASINIPQNGTKYTGTCVLGKVFTWDICLPKSCQSHNDMLNVIRHFKISKNASEVSPICDVGTFADNVEMNYKGYIVAYLMLFIFSWSILASVIDLFIVPILKENDSAILHHKLFKFIQTMSLYTNVKTIMKLPKKVVPPKKEDGSKTKFVRSEIISILHCIRAISIIWVMMGHSLGFIMLVIVNPKDMYAIFGDYSKQFLTNAYFSVDSFFFMSGLLLSFMFFKQLKRNRRHTLSFRNFVMMYIHRIIRLSPSYYMAVAFYTWVFSPYFLKGMPLYLLESLKGSDSCNEYWWANFLYINNYVDVKNQCYLISWYLATDLQIFLFFPVILVPLAINVKFGLFVSVLVLVLSTAANIFEVLHYYFPPSDFSYGWMDPRMKDYTDYTEFMYDAPWIRCQIYIIGMLVGYFLQMKKSLKIPFFLNILGWILSLAIMVADVITIRDWVSGKPMDLFPRAMYSAFSKMGWGVALSFIVISCFYGHGGIINRFMSWPFWAPLGKITYSTYLIHLMTITYVIGGFEGQFVFLSVWNTFIYIILPIIVISLFFAFFWSAIFEVGVGRIEDLLLDRRGTKKMNVNSTKEDIIKKVEENHISEKINDGWRYSIFSINNPKI</sequence>
<feature type="transmembrane region" description="Helical" evidence="1">
    <location>
        <begin position="471"/>
        <end position="494"/>
    </location>
</feature>
<dbReference type="PANTHER" id="PTHR11161">
    <property type="entry name" value="O-ACYLTRANSFERASE"/>
    <property type="match status" value="1"/>
</dbReference>
<feature type="transmembrane region" description="Helical" evidence="1">
    <location>
        <begin position="442"/>
        <end position="464"/>
    </location>
</feature>
<feature type="transmembrane region" description="Helical" evidence="1">
    <location>
        <begin position="522"/>
        <end position="539"/>
    </location>
</feature>
<feature type="transmembrane region" description="Helical" evidence="1">
    <location>
        <begin position="551"/>
        <end position="573"/>
    </location>
</feature>
<evidence type="ECO:0000313" key="4">
    <source>
        <dbReference type="WBParaSite" id="SPAL_0000142800.1"/>
    </source>
</evidence>
<dbReference type="GO" id="GO:0016747">
    <property type="term" value="F:acyltransferase activity, transferring groups other than amino-acyl groups"/>
    <property type="evidence" value="ECO:0007669"/>
    <property type="project" value="InterPro"/>
</dbReference>
<keyword evidence="3" id="KW-1185">Reference proteome</keyword>
<protein>
    <submittedName>
        <fullName evidence="4">NRF domain-containing protein</fullName>
    </submittedName>
</protein>
<feature type="transmembrane region" description="Helical" evidence="1">
    <location>
        <begin position="634"/>
        <end position="655"/>
    </location>
</feature>
<feature type="transmembrane region" description="Helical" evidence="1">
    <location>
        <begin position="334"/>
        <end position="354"/>
    </location>
</feature>
<feature type="transmembrane region" description="Helical" evidence="1">
    <location>
        <begin position="206"/>
        <end position="232"/>
    </location>
</feature>
<evidence type="ECO:0000256" key="1">
    <source>
        <dbReference type="SAM" id="Phobius"/>
    </source>
</evidence>
<dbReference type="InterPro" id="IPR006621">
    <property type="entry name" value="Nose-resist-to-fluoxetine_N"/>
</dbReference>
<dbReference type="InterPro" id="IPR002656">
    <property type="entry name" value="Acyl_transf_3_dom"/>
</dbReference>
<organism evidence="3 4">
    <name type="scientific">Strongyloides papillosus</name>
    <name type="common">Intestinal threadworm</name>
    <dbReference type="NCBI Taxonomy" id="174720"/>
    <lineage>
        <taxon>Eukaryota</taxon>
        <taxon>Metazoa</taxon>
        <taxon>Ecdysozoa</taxon>
        <taxon>Nematoda</taxon>
        <taxon>Chromadorea</taxon>
        <taxon>Rhabditida</taxon>
        <taxon>Tylenchina</taxon>
        <taxon>Panagrolaimomorpha</taxon>
        <taxon>Strongyloidoidea</taxon>
        <taxon>Strongyloididae</taxon>
        <taxon>Strongyloides</taxon>
    </lineage>
</organism>
<dbReference type="Proteomes" id="UP000046392">
    <property type="component" value="Unplaced"/>
</dbReference>
<dbReference type="Pfam" id="PF01757">
    <property type="entry name" value="Acyl_transf_3"/>
    <property type="match status" value="1"/>
</dbReference>
<dbReference type="PANTHER" id="PTHR11161:SF55">
    <property type="entry name" value="NOSE RESISTANT-TO-FLUOXETINE PROTEIN N-TERMINAL DOMAIN-CONTAINING PROTEIN"/>
    <property type="match status" value="1"/>
</dbReference>
<keyword evidence="1" id="KW-0472">Membrane</keyword>
<feature type="transmembrane region" description="Helical" evidence="1">
    <location>
        <begin position="661"/>
        <end position="683"/>
    </location>
</feature>
<evidence type="ECO:0000259" key="2">
    <source>
        <dbReference type="SMART" id="SM00703"/>
    </source>
</evidence>
<keyword evidence="1" id="KW-1133">Transmembrane helix</keyword>
<name>A0A0N5B5T3_STREA</name>
<evidence type="ECO:0000313" key="3">
    <source>
        <dbReference type="Proteomes" id="UP000046392"/>
    </source>
</evidence>
<dbReference type="InterPro" id="IPR052728">
    <property type="entry name" value="O2_lipid_transport_reg"/>
</dbReference>
<feature type="domain" description="Nose resistant-to-fluoxetine protein N-terminal" evidence="2">
    <location>
        <begin position="44"/>
        <end position="191"/>
    </location>
</feature>
<dbReference type="SMART" id="SM00703">
    <property type="entry name" value="NRF"/>
    <property type="match status" value="1"/>
</dbReference>
<accession>A0A0N5B5T3</accession>
<proteinExistence type="predicted"/>
<feature type="transmembrane region" description="Helical" evidence="1">
    <location>
        <begin position="292"/>
        <end position="314"/>
    </location>
</feature>
<dbReference type="WBParaSite" id="SPAL_0000142800.1">
    <property type="protein sequence ID" value="SPAL_0000142800.1"/>
    <property type="gene ID" value="SPAL_0000142800"/>
</dbReference>
<keyword evidence="1" id="KW-0812">Transmembrane</keyword>
<dbReference type="Pfam" id="PF20146">
    <property type="entry name" value="NRF"/>
    <property type="match status" value="1"/>
</dbReference>